<dbReference type="AlphaFoldDB" id="A0A6B9GGK9"/>
<dbReference type="InterPro" id="IPR051706">
    <property type="entry name" value="Glycosyltransferase_domain"/>
</dbReference>
<dbReference type="GO" id="GO:0016020">
    <property type="term" value="C:membrane"/>
    <property type="evidence" value="ECO:0007669"/>
    <property type="project" value="GOC"/>
</dbReference>
<dbReference type="GO" id="GO:0051999">
    <property type="term" value="P:mannosyl-inositol phosphorylceramide biosynthetic process"/>
    <property type="evidence" value="ECO:0007669"/>
    <property type="project" value="TreeGrafter"/>
</dbReference>
<geneLocation type="plasmid" evidence="3">
    <name>pne1b</name>
</geneLocation>
<dbReference type="Pfam" id="PF04488">
    <property type="entry name" value="Gly_transf_sug"/>
    <property type="match status" value="1"/>
</dbReference>
<sequence length="385" mass="43241">MFSTTSAISPASGPSFLNSYHVNPSFRAAPNIVAVNNTGITYPDSNFPYVVSETKGCEIKIPEIAHFAWEGKGIPETHLSNILNFMRLNPEFEVKIWTTCPGAINRTLEKMLIGDDAKYRYLAFNYSDKKNGRRFLKTEDPRSLFLDLPQGIYAAWAREHCGSFANQAAASDVTRLAALYHYGGTYFDVDVSMTKKFNNPGYYSHEKSTCGILTYGNPVITAIKNSPAIAASLMTIDKNYRAMPGKICDDFYRDEKLFAEDKRNLKSEDVWDVKRTTMRGRVFGSVALTGIRVFKGGWWPEADPLSCKKIFGHNEQKSIIPAISYILGALKKQRGSEECREKIKYILSPLDDPLTRDWEKGVDGKAESYKRVAKLKSRRSSIPGS</sequence>
<evidence type="ECO:0008006" key="4">
    <source>
        <dbReference type="Google" id="ProtNLM"/>
    </source>
</evidence>
<evidence type="ECO:0000313" key="2">
    <source>
        <dbReference type="EMBL" id="QGY32705.1"/>
    </source>
</evidence>
<dbReference type="Gene3D" id="3.90.550.20">
    <property type="match status" value="1"/>
</dbReference>
<name>A0A6B9GGK9_PANCY</name>
<proteinExistence type="predicted"/>
<keyword evidence="1" id="KW-0808">Transferase</keyword>
<dbReference type="PANTHER" id="PTHR32385">
    <property type="entry name" value="MANNOSYL PHOSPHORYLINOSITOL CERAMIDE SYNTHASE"/>
    <property type="match status" value="1"/>
</dbReference>
<evidence type="ECO:0000313" key="3">
    <source>
        <dbReference type="Proteomes" id="UP000502005"/>
    </source>
</evidence>
<dbReference type="InterPro" id="IPR029044">
    <property type="entry name" value="Nucleotide-diphossugar_trans"/>
</dbReference>
<accession>A0A6B9GGK9</accession>
<dbReference type="EMBL" id="CP024770">
    <property type="protein sequence ID" value="QGY32705.1"/>
    <property type="molecule type" value="Genomic_DNA"/>
</dbReference>
<reference evidence="2 3" key="1">
    <citation type="submission" date="2017-11" db="EMBL/GenBank/DDBJ databases">
        <title>Genome sequence of Pantoea cypripedii NE1.</title>
        <authorList>
            <person name="Nascimento F.X."/>
        </authorList>
    </citation>
    <scope>NUCLEOTIDE SEQUENCE [LARGE SCALE GENOMIC DNA]</scope>
    <source>
        <strain evidence="2 3">NE1</strain>
        <plasmid evidence="3">pne1b</plasmid>
    </source>
</reference>
<dbReference type="GO" id="GO:0000030">
    <property type="term" value="F:mannosyltransferase activity"/>
    <property type="evidence" value="ECO:0007669"/>
    <property type="project" value="TreeGrafter"/>
</dbReference>
<evidence type="ECO:0000256" key="1">
    <source>
        <dbReference type="ARBA" id="ARBA00022679"/>
    </source>
</evidence>
<gene>
    <name evidence="2" type="ORF">CUN67_27560</name>
</gene>
<dbReference type="RefSeq" id="WP_208718599.1">
    <property type="nucleotide sequence ID" value="NZ_CP024770.1"/>
</dbReference>
<organism evidence="2 3">
    <name type="scientific">Pantoea cypripedii</name>
    <name type="common">Pectobacterium cypripedii</name>
    <name type="synonym">Erwinia cypripedii</name>
    <dbReference type="NCBI Taxonomy" id="55209"/>
    <lineage>
        <taxon>Bacteria</taxon>
        <taxon>Pseudomonadati</taxon>
        <taxon>Pseudomonadota</taxon>
        <taxon>Gammaproteobacteria</taxon>
        <taxon>Enterobacterales</taxon>
        <taxon>Erwiniaceae</taxon>
        <taxon>Pantoea</taxon>
    </lineage>
</organism>
<dbReference type="SUPFAM" id="SSF53448">
    <property type="entry name" value="Nucleotide-diphospho-sugar transferases"/>
    <property type="match status" value="1"/>
</dbReference>
<dbReference type="PANTHER" id="PTHR32385:SF15">
    <property type="entry name" value="INOSITOL PHOSPHOCERAMIDE MANNOSYLTRANSFERASE 1"/>
    <property type="match status" value="1"/>
</dbReference>
<dbReference type="InterPro" id="IPR007577">
    <property type="entry name" value="GlycoTrfase_DXD_sugar-bd_CS"/>
</dbReference>
<keyword evidence="2" id="KW-0614">Plasmid</keyword>
<dbReference type="Proteomes" id="UP000502005">
    <property type="component" value="Plasmid pNE1B"/>
</dbReference>
<protein>
    <recommendedName>
        <fullName evidence="4">Glycosyl transferase</fullName>
    </recommendedName>
</protein>